<gene>
    <name evidence="2" type="ORF">GCM10009021_29250</name>
</gene>
<evidence type="ECO:0000256" key="1">
    <source>
        <dbReference type="SAM" id="MobiDB-lite"/>
    </source>
</evidence>
<keyword evidence="3" id="KW-1185">Reference proteome</keyword>
<feature type="compositionally biased region" description="Basic and acidic residues" evidence="1">
    <location>
        <begin position="1"/>
        <end position="17"/>
    </location>
</feature>
<organism evidence="2 3">
    <name type="scientific">Halarchaeum nitratireducens</name>
    <dbReference type="NCBI Taxonomy" id="489913"/>
    <lineage>
        <taxon>Archaea</taxon>
        <taxon>Methanobacteriati</taxon>
        <taxon>Methanobacteriota</taxon>
        <taxon>Stenosarchaea group</taxon>
        <taxon>Halobacteria</taxon>
        <taxon>Halobacteriales</taxon>
        <taxon>Halobacteriaceae</taxon>
    </lineage>
</organism>
<dbReference type="Proteomes" id="UP000608850">
    <property type="component" value="Unassembled WGS sequence"/>
</dbReference>
<evidence type="ECO:0000313" key="3">
    <source>
        <dbReference type="Proteomes" id="UP000608850"/>
    </source>
</evidence>
<name>A0A830GG55_9EURY</name>
<feature type="compositionally biased region" description="Low complexity" evidence="1">
    <location>
        <begin position="70"/>
        <end position="81"/>
    </location>
</feature>
<accession>A0A830GG55</accession>
<evidence type="ECO:0000313" key="2">
    <source>
        <dbReference type="EMBL" id="GGN25408.1"/>
    </source>
</evidence>
<evidence type="ECO:0008006" key="4">
    <source>
        <dbReference type="Google" id="ProtNLM"/>
    </source>
</evidence>
<feature type="region of interest" description="Disordered" evidence="1">
    <location>
        <begin position="1"/>
        <end position="110"/>
    </location>
</feature>
<dbReference type="EMBL" id="BMOQ01000009">
    <property type="protein sequence ID" value="GGN25408.1"/>
    <property type="molecule type" value="Genomic_DNA"/>
</dbReference>
<comment type="caution">
    <text evidence="2">The sequence shown here is derived from an EMBL/GenBank/DDBJ whole genome shotgun (WGS) entry which is preliminary data.</text>
</comment>
<sequence>MSRDNKDRYGYGHRNDPAYDTGESMPGDVGDSKGTFHDRARKNSNVIVNGEVRSEESYQRSTVEVSDGQSNTSSHSSRSSSNGVPQSELEGEVVEVTVESDGGTRDTMGHYKNHQVHIEGGTLGETIRVRLQAGQGYLVGRRVSVRE</sequence>
<feature type="compositionally biased region" description="Polar residues" evidence="1">
    <location>
        <begin position="59"/>
        <end position="69"/>
    </location>
</feature>
<proteinExistence type="predicted"/>
<protein>
    <recommendedName>
        <fullName evidence="4">TRAM domain-containing protein</fullName>
    </recommendedName>
</protein>
<reference evidence="2 3" key="1">
    <citation type="journal article" date="2019" name="Int. J. Syst. Evol. Microbiol.">
        <title>The Global Catalogue of Microorganisms (GCM) 10K type strain sequencing project: providing services to taxonomists for standard genome sequencing and annotation.</title>
        <authorList>
            <consortium name="The Broad Institute Genomics Platform"/>
            <consortium name="The Broad Institute Genome Sequencing Center for Infectious Disease"/>
            <person name="Wu L."/>
            <person name="Ma J."/>
        </authorList>
    </citation>
    <scope>NUCLEOTIDE SEQUENCE [LARGE SCALE GENOMIC DNA]</scope>
    <source>
        <strain evidence="2 3">JCM 16331</strain>
    </source>
</reference>
<dbReference type="AlphaFoldDB" id="A0A830GG55"/>